<evidence type="ECO:0000313" key="7">
    <source>
        <dbReference type="Proteomes" id="UP000011666"/>
    </source>
</evidence>
<dbReference type="GO" id="GO:0003700">
    <property type="term" value="F:DNA-binding transcription factor activity"/>
    <property type="evidence" value="ECO:0007669"/>
    <property type="project" value="TreeGrafter"/>
</dbReference>
<dbReference type="RefSeq" id="WP_007623646.1">
    <property type="nucleotide sequence ID" value="NZ_BANX01000030.1"/>
</dbReference>
<dbReference type="Pfam" id="PF13305">
    <property type="entry name" value="TetR_C_33"/>
    <property type="match status" value="1"/>
</dbReference>
<name>M0QP20_9ACTN</name>
<reference evidence="6 7" key="1">
    <citation type="submission" date="2013-01" db="EMBL/GenBank/DDBJ databases">
        <title>Whole genome shotgun sequence of Gordonia soli NBRC 108243.</title>
        <authorList>
            <person name="Isaki-Nakamura S."/>
            <person name="Hosoyama A."/>
            <person name="Tsuchikane K."/>
            <person name="Ando Y."/>
            <person name="Baba S."/>
            <person name="Ohji S."/>
            <person name="Hamada M."/>
            <person name="Tamura T."/>
            <person name="Yamazoe A."/>
            <person name="Yamazaki S."/>
            <person name="Fujita N."/>
        </authorList>
    </citation>
    <scope>NUCLEOTIDE SEQUENCE [LARGE SCALE GENOMIC DNA]</scope>
    <source>
        <strain evidence="6 7">NBRC 108243</strain>
    </source>
</reference>
<dbReference type="GO" id="GO:0000976">
    <property type="term" value="F:transcription cis-regulatory region binding"/>
    <property type="evidence" value="ECO:0007669"/>
    <property type="project" value="TreeGrafter"/>
</dbReference>
<feature type="DNA-binding region" description="H-T-H motif" evidence="4">
    <location>
        <begin position="37"/>
        <end position="56"/>
    </location>
</feature>
<dbReference type="SUPFAM" id="SSF48498">
    <property type="entry name" value="Tetracyclin repressor-like, C-terminal domain"/>
    <property type="match status" value="1"/>
</dbReference>
<dbReference type="InterPro" id="IPR050109">
    <property type="entry name" value="HTH-type_TetR-like_transc_reg"/>
</dbReference>
<evidence type="ECO:0000256" key="1">
    <source>
        <dbReference type="ARBA" id="ARBA00023015"/>
    </source>
</evidence>
<dbReference type="InterPro" id="IPR001647">
    <property type="entry name" value="HTH_TetR"/>
</dbReference>
<dbReference type="eggNOG" id="COG1309">
    <property type="taxonomic scope" value="Bacteria"/>
</dbReference>
<keyword evidence="2 4" id="KW-0238">DNA-binding</keyword>
<keyword evidence="7" id="KW-1185">Reference proteome</keyword>
<dbReference type="InterPro" id="IPR009057">
    <property type="entry name" value="Homeodomain-like_sf"/>
</dbReference>
<dbReference type="AlphaFoldDB" id="M0QP20"/>
<proteinExistence type="predicted"/>
<dbReference type="STRING" id="1223545.GS4_30_00930"/>
<dbReference type="Pfam" id="PF00440">
    <property type="entry name" value="TetR_N"/>
    <property type="match status" value="1"/>
</dbReference>
<sequence>MATDDGLSRAERRRRTEAEILEVGRAHLASYGAAAISLRAVARDLGMVSSAIYRYVDSRDELLTRLLVEGYDDLADEVTTAVEALGTVMSDDVHRRRAQEVARAVRQWAVANPERFALLYGSPVPGYQAPPERTVGPGTRVTTMLLADLDAAARSGALPARETPVSDVTTRDFDVLRDEICPALSDGQLAHAVLLWAGVIGLIGQEVFGAYGQDTFHDPAGLFDTQLGILLDSVFRA</sequence>
<evidence type="ECO:0000259" key="5">
    <source>
        <dbReference type="PROSITE" id="PS50977"/>
    </source>
</evidence>
<feature type="domain" description="HTH tetR-type" evidence="5">
    <location>
        <begin position="14"/>
        <end position="74"/>
    </location>
</feature>
<dbReference type="InterPro" id="IPR036271">
    <property type="entry name" value="Tet_transcr_reg_TetR-rel_C_sf"/>
</dbReference>
<evidence type="ECO:0000256" key="2">
    <source>
        <dbReference type="ARBA" id="ARBA00023125"/>
    </source>
</evidence>
<dbReference type="PROSITE" id="PS50977">
    <property type="entry name" value="HTH_TETR_2"/>
    <property type="match status" value="1"/>
</dbReference>
<accession>M0QP20</accession>
<dbReference type="Gene3D" id="1.10.357.10">
    <property type="entry name" value="Tetracycline Repressor, domain 2"/>
    <property type="match status" value="1"/>
</dbReference>
<organism evidence="6 7">
    <name type="scientific">Gordonia soli NBRC 108243</name>
    <dbReference type="NCBI Taxonomy" id="1223545"/>
    <lineage>
        <taxon>Bacteria</taxon>
        <taxon>Bacillati</taxon>
        <taxon>Actinomycetota</taxon>
        <taxon>Actinomycetes</taxon>
        <taxon>Mycobacteriales</taxon>
        <taxon>Gordoniaceae</taxon>
        <taxon>Gordonia</taxon>
    </lineage>
</organism>
<keyword evidence="1" id="KW-0805">Transcription regulation</keyword>
<protein>
    <submittedName>
        <fullName evidence="6">Putative TetR family transcriptional regulator</fullName>
    </submittedName>
</protein>
<gene>
    <name evidence="6" type="ORF">GS4_30_00930</name>
</gene>
<evidence type="ECO:0000313" key="6">
    <source>
        <dbReference type="EMBL" id="GAC70021.1"/>
    </source>
</evidence>
<evidence type="ECO:0000256" key="4">
    <source>
        <dbReference type="PROSITE-ProRule" id="PRU00335"/>
    </source>
</evidence>
<dbReference type="InterPro" id="IPR025996">
    <property type="entry name" value="MT1864/Rv1816-like_C"/>
</dbReference>
<evidence type="ECO:0000256" key="3">
    <source>
        <dbReference type="ARBA" id="ARBA00023163"/>
    </source>
</evidence>
<dbReference type="SUPFAM" id="SSF46689">
    <property type="entry name" value="Homeodomain-like"/>
    <property type="match status" value="1"/>
</dbReference>
<dbReference type="PANTHER" id="PTHR30055:SF243">
    <property type="entry name" value="HTH-TYPE TRANSCRIPTIONAL REGULATOR RV1816"/>
    <property type="match status" value="1"/>
</dbReference>
<dbReference type="OrthoDB" id="3210322at2"/>
<keyword evidence="3" id="KW-0804">Transcription</keyword>
<dbReference type="EMBL" id="BANX01000030">
    <property type="protein sequence ID" value="GAC70021.1"/>
    <property type="molecule type" value="Genomic_DNA"/>
</dbReference>
<dbReference type="PANTHER" id="PTHR30055">
    <property type="entry name" value="HTH-TYPE TRANSCRIPTIONAL REGULATOR RUTR"/>
    <property type="match status" value="1"/>
</dbReference>
<dbReference type="Proteomes" id="UP000011666">
    <property type="component" value="Unassembled WGS sequence"/>
</dbReference>
<comment type="caution">
    <text evidence="6">The sequence shown here is derived from an EMBL/GenBank/DDBJ whole genome shotgun (WGS) entry which is preliminary data.</text>
</comment>